<keyword evidence="3" id="KW-0735">Signal-anchor</keyword>
<dbReference type="GO" id="GO:0016757">
    <property type="term" value="F:glycosyltransferase activity"/>
    <property type="evidence" value="ECO:0007669"/>
    <property type="project" value="UniProtKB-KW"/>
</dbReference>
<keyword evidence="8" id="KW-0328">Glycosyltransferase</keyword>
<dbReference type="Gramene" id="EFJ11352">
    <property type="protein sequence ID" value="EFJ11352"/>
    <property type="gene ID" value="SELMODRAFT_426341"/>
</dbReference>
<dbReference type="GO" id="GO:0000139">
    <property type="term" value="C:Golgi membrane"/>
    <property type="evidence" value="ECO:0007669"/>
    <property type="project" value="UniProtKB-SubCell"/>
</dbReference>
<proteinExistence type="inferred from homology"/>
<evidence type="ECO:0000313" key="9">
    <source>
        <dbReference type="Proteomes" id="UP000001514"/>
    </source>
</evidence>
<evidence type="ECO:0000256" key="4">
    <source>
        <dbReference type="ARBA" id="ARBA00023034"/>
    </source>
</evidence>
<dbReference type="PANTHER" id="PTHR11062:SF117">
    <property type="entry name" value="XYLOGLUCAN-SPECIFIC GALACTURONOSYLTRANSFERASE 1"/>
    <property type="match status" value="1"/>
</dbReference>
<keyword evidence="6" id="KW-0812">Transmembrane</keyword>
<protein>
    <submittedName>
        <fullName evidence="8">Galactosyltransferase-like protein</fullName>
    </submittedName>
</protein>
<evidence type="ECO:0000256" key="6">
    <source>
        <dbReference type="SAM" id="Phobius"/>
    </source>
</evidence>
<accession>D8SW29</accession>
<evidence type="ECO:0000313" key="8">
    <source>
        <dbReference type="EMBL" id="EFJ11352.1"/>
    </source>
</evidence>
<dbReference type="AlphaFoldDB" id="D8SW29"/>
<dbReference type="Pfam" id="PF03016">
    <property type="entry name" value="Exostosin_GT47"/>
    <property type="match status" value="1"/>
</dbReference>
<keyword evidence="8" id="KW-0808">Transferase</keyword>
<evidence type="ECO:0000256" key="1">
    <source>
        <dbReference type="ARBA" id="ARBA00004323"/>
    </source>
</evidence>
<dbReference type="GeneID" id="9629764"/>
<dbReference type="InParanoid" id="D8SW29"/>
<dbReference type="Proteomes" id="UP000001514">
    <property type="component" value="Unassembled WGS sequence"/>
</dbReference>
<evidence type="ECO:0000256" key="2">
    <source>
        <dbReference type="ARBA" id="ARBA00010271"/>
    </source>
</evidence>
<keyword evidence="4" id="KW-0333">Golgi apparatus</keyword>
<keyword evidence="9" id="KW-1185">Reference proteome</keyword>
<keyword evidence="6" id="KW-0472">Membrane</keyword>
<organism evidence="9">
    <name type="scientific">Selaginella moellendorffii</name>
    <name type="common">Spikemoss</name>
    <dbReference type="NCBI Taxonomy" id="88036"/>
    <lineage>
        <taxon>Eukaryota</taxon>
        <taxon>Viridiplantae</taxon>
        <taxon>Streptophyta</taxon>
        <taxon>Embryophyta</taxon>
        <taxon>Tracheophyta</taxon>
        <taxon>Lycopodiopsida</taxon>
        <taxon>Selaginellales</taxon>
        <taxon>Selaginellaceae</taxon>
        <taxon>Selaginella</taxon>
    </lineage>
</organism>
<name>D8SW29_SELML</name>
<dbReference type="OrthoDB" id="1924787at2759"/>
<evidence type="ECO:0000256" key="5">
    <source>
        <dbReference type="SAM" id="MobiDB-lite"/>
    </source>
</evidence>
<dbReference type="EMBL" id="GL377647">
    <property type="protein sequence ID" value="EFJ11352.1"/>
    <property type="molecule type" value="Genomic_DNA"/>
</dbReference>
<comment type="similarity">
    <text evidence="2">Belongs to the glycosyltransferase 47 family.</text>
</comment>
<feature type="region of interest" description="Disordered" evidence="5">
    <location>
        <begin position="89"/>
        <end position="111"/>
    </location>
</feature>
<evidence type="ECO:0000259" key="7">
    <source>
        <dbReference type="Pfam" id="PF03016"/>
    </source>
</evidence>
<sequence length="618" mass="69751">MAKRMNAALLLLLLRRLIIVPSMLLICVFCIWTVFGLAAFTVFSQSRHCTAQKCTSLARRWIVLSELKSSEAFPSNLLLKEQVLPSDGFGRSTKSTTTDHQQGAEDGDTVTDLEMEDAEAAGNNGHRRGDEEASLPLELKSLGFSGEKGNARRQMIENRVLGTGEEDVEDEDDDYGEDEDEADETQEDSRVIRPGLLRIMDELREHSRNEDNAVEEPSSSCSGKWIYSYNLPARFNADLVALCDRILPWYSMCDYFENSGMGKAVTTDRAGVLKPAGRWHKTNQYMLEVLFHARLKEYACLTDDPAKAQLFYIPYYGGLDVFRYHYANVSYEQKDELGVELMGLLEQHESWRRNGGIDHFLVLGKITWDFRRTDTEWGNTLLMLPGLENVTRLLLERDPWNANDVGVPHPTYFHPASDRDVEEWLHAVASSRRDALFSFAGMPRTTDSIRAVLIAICTSQPRLCRFLECSGDVCLRPESTTELFLASHFCLQPVGDSATRRSVFDSLIAGCIPVLFSQETAYVQYPWHLPARLADYSVYVPAEDVKSGTVDIARLLAAISPSRRRRMRRTIVTRIIPRLLYAAPAANLTTFRRDAFQVSITSLLEKSRSALAALESKL</sequence>
<dbReference type="InterPro" id="IPR004263">
    <property type="entry name" value="Exostosin"/>
</dbReference>
<feature type="domain" description="Exostosin GT47" evidence="7">
    <location>
        <begin position="221"/>
        <end position="547"/>
    </location>
</feature>
<feature type="compositionally biased region" description="Acidic residues" evidence="5">
    <location>
        <begin position="164"/>
        <end position="186"/>
    </location>
</feature>
<reference evidence="8 9" key="1">
    <citation type="journal article" date="2011" name="Science">
        <title>The Selaginella genome identifies genetic changes associated with the evolution of vascular plants.</title>
        <authorList>
            <person name="Banks J.A."/>
            <person name="Nishiyama T."/>
            <person name="Hasebe M."/>
            <person name="Bowman J.L."/>
            <person name="Gribskov M."/>
            <person name="dePamphilis C."/>
            <person name="Albert V.A."/>
            <person name="Aono N."/>
            <person name="Aoyama T."/>
            <person name="Ambrose B.A."/>
            <person name="Ashton N.W."/>
            <person name="Axtell M.J."/>
            <person name="Barker E."/>
            <person name="Barker M.S."/>
            <person name="Bennetzen J.L."/>
            <person name="Bonawitz N.D."/>
            <person name="Chapple C."/>
            <person name="Cheng C."/>
            <person name="Correa L.G."/>
            <person name="Dacre M."/>
            <person name="DeBarry J."/>
            <person name="Dreyer I."/>
            <person name="Elias M."/>
            <person name="Engstrom E.M."/>
            <person name="Estelle M."/>
            <person name="Feng L."/>
            <person name="Finet C."/>
            <person name="Floyd S.K."/>
            <person name="Frommer W.B."/>
            <person name="Fujita T."/>
            <person name="Gramzow L."/>
            <person name="Gutensohn M."/>
            <person name="Harholt J."/>
            <person name="Hattori M."/>
            <person name="Heyl A."/>
            <person name="Hirai T."/>
            <person name="Hiwatashi Y."/>
            <person name="Ishikawa M."/>
            <person name="Iwata M."/>
            <person name="Karol K.G."/>
            <person name="Koehler B."/>
            <person name="Kolukisaoglu U."/>
            <person name="Kubo M."/>
            <person name="Kurata T."/>
            <person name="Lalonde S."/>
            <person name="Li K."/>
            <person name="Li Y."/>
            <person name="Litt A."/>
            <person name="Lyons E."/>
            <person name="Manning G."/>
            <person name="Maruyama T."/>
            <person name="Michael T.P."/>
            <person name="Mikami K."/>
            <person name="Miyazaki S."/>
            <person name="Morinaga S."/>
            <person name="Murata T."/>
            <person name="Mueller-Roeber B."/>
            <person name="Nelson D.R."/>
            <person name="Obara M."/>
            <person name="Oguri Y."/>
            <person name="Olmstead R.G."/>
            <person name="Onodera N."/>
            <person name="Petersen B.L."/>
            <person name="Pils B."/>
            <person name="Prigge M."/>
            <person name="Rensing S.A."/>
            <person name="Riano-Pachon D.M."/>
            <person name="Roberts A.W."/>
            <person name="Sato Y."/>
            <person name="Scheller H.V."/>
            <person name="Schulz B."/>
            <person name="Schulz C."/>
            <person name="Shakirov E.V."/>
            <person name="Shibagaki N."/>
            <person name="Shinohara N."/>
            <person name="Shippen D.E."/>
            <person name="Soerensen I."/>
            <person name="Sotooka R."/>
            <person name="Sugimoto N."/>
            <person name="Sugita M."/>
            <person name="Sumikawa N."/>
            <person name="Tanurdzic M."/>
            <person name="Theissen G."/>
            <person name="Ulvskov P."/>
            <person name="Wakazuki S."/>
            <person name="Weng J.K."/>
            <person name="Willats W.W."/>
            <person name="Wipf D."/>
            <person name="Wolf P.G."/>
            <person name="Yang L."/>
            <person name="Zimmer A.D."/>
            <person name="Zhu Q."/>
            <person name="Mitros T."/>
            <person name="Hellsten U."/>
            <person name="Loque D."/>
            <person name="Otillar R."/>
            <person name="Salamov A."/>
            <person name="Schmutz J."/>
            <person name="Shapiro H."/>
            <person name="Lindquist E."/>
            <person name="Lucas S."/>
            <person name="Rokhsar D."/>
            <person name="Grigoriev I.V."/>
        </authorList>
    </citation>
    <scope>NUCLEOTIDE SEQUENCE [LARGE SCALE GENOMIC DNA]</scope>
</reference>
<feature type="region of interest" description="Disordered" evidence="5">
    <location>
        <begin position="156"/>
        <end position="189"/>
    </location>
</feature>
<dbReference type="OMA" id="YHTHQYS"/>
<dbReference type="InterPro" id="IPR040911">
    <property type="entry name" value="Exostosin_GT47"/>
</dbReference>
<dbReference type="eggNOG" id="KOG1021">
    <property type="taxonomic scope" value="Eukaryota"/>
</dbReference>
<dbReference type="PANTHER" id="PTHR11062">
    <property type="entry name" value="EXOSTOSIN HEPARAN SULFATE GLYCOSYLTRANSFERASE -RELATED"/>
    <property type="match status" value="1"/>
</dbReference>
<feature type="compositionally biased region" description="Polar residues" evidence="5">
    <location>
        <begin position="92"/>
        <end position="101"/>
    </location>
</feature>
<feature type="transmembrane region" description="Helical" evidence="6">
    <location>
        <begin position="12"/>
        <end position="43"/>
    </location>
</feature>
<dbReference type="KEGG" id="smo:SELMODRAFT_426341"/>
<comment type="subcellular location">
    <subcellularLocation>
        <location evidence="1">Golgi apparatus membrane</location>
        <topology evidence="1">Single-pass type II membrane protein</topology>
    </subcellularLocation>
</comment>
<keyword evidence="6" id="KW-1133">Transmembrane helix</keyword>
<dbReference type="HOGENOM" id="CLU_012659_1_0_1"/>
<gene>
    <name evidence="8" type="primary">GT47A1-1</name>
    <name evidence="8" type="ORF">SELMODRAFT_426341</name>
</gene>
<evidence type="ECO:0000256" key="3">
    <source>
        <dbReference type="ARBA" id="ARBA00022968"/>
    </source>
</evidence>